<evidence type="ECO:0000313" key="3">
    <source>
        <dbReference type="EMBL" id="WQF90374.1"/>
    </source>
</evidence>
<evidence type="ECO:0000256" key="2">
    <source>
        <dbReference type="SAM" id="MobiDB-lite"/>
    </source>
</evidence>
<organism evidence="3 4">
    <name type="scientific">Colletotrichum destructivum</name>
    <dbReference type="NCBI Taxonomy" id="34406"/>
    <lineage>
        <taxon>Eukaryota</taxon>
        <taxon>Fungi</taxon>
        <taxon>Dikarya</taxon>
        <taxon>Ascomycota</taxon>
        <taxon>Pezizomycotina</taxon>
        <taxon>Sordariomycetes</taxon>
        <taxon>Hypocreomycetidae</taxon>
        <taxon>Glomerellales</taxon>
        <taxon>Glomerellaceae</taxon>
        <taxon>Colletotrichum</taxon>
        <taxon>Colletotrichum destructivum species complex</taxon>
    </lineage>
</organism>
<dbReference type="Gene3D" id="2.40.50.40">
    <property type="match status" value="1"/>
</dbReference>
<dbReference type="CDD" id="cd00024">
    <property type="entry name" value="CD_CSD"/>
    <property type="match status" value="1"/>
</dbReference>
<comment type="subunit">
    <text evidence="1">Component of the NuA4 histone acetyltransferase complex.</text>
</comment>
<proteinExistence type="predicted"/>
<accession>A0AAX4J453</accession>
<dbReference type="RefSeq" id="XP_062787595.1">
    <property type="nucleotide sequence ID" value="XM_062931544.1"/>
</dbReference>
<feature type="region of interest" description="Disordered" evidence="2">
    <location>
        <begin position="274"/>
        <end position="300"/>
    </location>
</feature>
<evidence type="ECO:0000256" key="1">
    <source>
        <dbReference type="ARBA" id="ARBA00011353"/>
    </source>
</evidence>
<name>A0AAX4J453_9PEZI</name>
<feature type="compositionally biased region" description="Basic residues" evidence="2">
    <location>
        <begin position="282"/>
        <end position="297"/>
    </location>
</feature>
<gene>
    <name evidence="3" type="ORF">CDEST_15388</name>
</gene>
<keyword evidence="4" id="KW-1185">Reference proteome</keyword>
<dbReference type="EMBL" id="CP137315">
    <property type="protein sequence ID" value="WQF90374.1"/>
    <property type="molecule type" value="Genomic_DNA"/>
</dbReference>
<dbReference type="AlphaFoldDB" id="A0AAX4J453"/>
<dbReference type="GeneID" id="87951888"/>
<protein>
    <submittedName>
        <fullName evidence="3">Chromo-like domain superfamily protein</fullName>
    </submittedName>
</protein>
<dbReference type="InterPro" id="IPR016197">
    <property type="entry name" value="Chromo-like_dom_sf"/>
</dbReference>
<evidence type="ECO:0000313" key="4">
    <source>
        <dbReference type="Proteomes" id="UP001322277"/>
    </source>
</evidence>
<dbReference type="Proteomes" id="UP001322277">
    <property type="component" value="Chromosome 11"/>
</dbReference>
<dbReference type="SUPFAM" id="SSF54160">
    <property type="entry name" value="Chromo domain-like"/>
    <property type="match status" value="1"/>
</dbReference>
<dbReference type="KEGG" id="cdet:87951888"/>
<sequence length="321" mass="36024">MLVLIQSARATHSNRPLISSSVQNAVAPLTPIGIVGAPNQRSQQLCFNSCRHTALLNGCHTGGTIMTIVATPTVFAVTSFVAPIADMRCMCSDNCPNDQTDNCNGARSNVDDRKHTAYVNESTGRDQTIEIEDDPKDGRPVIESIIGHRKHQQDETLIQMQIQWTHGEVTWELESKVQLAAAEDLFKYWSSLEGCRSGAMTNKDLWHVLEIEGHKKDGRGFKLKVSWVGSTARSWEPETAIREADPQLVDDYWNSKRRHQVNLKTVTVSAKKVTRYDPQPVRGRRSLRGPRLRRGTKPARQSLRLLNKLGRPSGRPRLSYH</sequence>
<reference evidence="4" key="1">
    <citation type="journal article" date="2023" name="bioRxiv">
        <title>Complete genome of the Medicago anthracnose fungus, Colletotrichum destructivum, reveals a mini-chromosome-like region within a core chromosome.</title>
        <authorList>
            <person name="Lapalu N."/>
            <person name="Simon A."/>
            <person name="Lu A."/>
            <person name="Plaumann P.-L."/>
            <person name="Amselem J."/>
            <person name="Pigne S."/>
            <person name="Auger A."/>
            <person name="Koch C."/>
            <person name="Dallery J.-F."/>
            <person name="O'Connell R.J."/>
        </authorList>
    </citation>
    <scope>NUCLEOTIDE SEQUENCE [LARGE SCALE GENOMIC DNA]</scope>
    <source>
        <strain evidence="4">CBS 520.97</strain>
    </source>
</reference>